<dbReference type="RefSeq" id="WP_176533340.1">
    <property type="nucleotide sequence ID" value="NZ_CP088022.1"/>
</dbReference>
<evidence type="ECO:0000313" key="1">
    <source>
        <dbReference type="EMBL" id="NVL10012.1"/>
    </source>
</evidence>
<sequence length="81" mass="9287">MRRTFPSLFRWLTLFGWRDIATAPVDCAVEIAVIDVEQHRLGFPCLKHGGGWFDAATLQPIAMAPTHWRYWQPDVPPMSCC</sequence>
<dbReference type="EMBL" id="JABWSX010000001">
    <property type="protein sequence ID" value="NVL10012.1"/>
    <property type="molecule type" value="Genomic_DNA"/>
</dbReference>
<comment type="caution">
    <text evidence="1">The sequence shown here is derived from an EMBL/GenBank/DDBJ whole genome shotgun (WGS) entry which is preliminary data.</text>
</comment>
<accession>A0A973WS87</accession>
<reference evidence="1" key="1">
    <citation type="submission" date="2020-06" db="EMBL/GenBank/DDBJ databases">
        <title>Whole Genome Sequence of Bradyrhizobium sp. Strain 66S1MB.</title>
        <authorList>
            <person name="Bromfield E."/>
            <person name="Cloutier S."/>
        </authorList>
    </citation>
    <scope>NUCLEOTIDE SEQUENCE</scope>
    <source>
        <strain evidence="1">66S1MB</strain>
    </source>
</reference>
<proteinExistence type="predicted"/>
<name>A0A973WS87_9BRAD</name>
<protein>
    <submittedName>
        <fullName evidence="1">Uncharacterized protein</fullName>
    </submittedName>
</protein>
<dbReference type="AlphaFoldDB" id="A0A973WS87"/>
<organism evidence="1">
    <name type="scientific">Bradyrhizobium quebecense</name>
    <dbReference type="NCBI Taxonomy" id="2748629"/>
    <lineage>
        <taxon>Bacteria</taxon>
        <taxon>Pseudomonadati</taxon>
        <taxon>Pseudomonadota</taxon>
        <taxon>Alphaproteobacteria</taxon>
        <taxon>Hyphomicrobiales</taxon>
        <taxon>Nitrobacteraceae</taxon>
        <taxon>Bradyrhizobium</taxon>
    </lineage>
</organism>
<gene>
    <name evidence="1" type="ORF">HU230_30325</name>
</gene>